<reference evidence="3 4" key="1">
    <citation type="submission" date="2018-08" db="EMBL/GenBank/DDBJ databases">
        <title>Draft genome of the lignicolous fungus Coniochaeta pulveracea.</title>
        <authorList>
            <person name="Borstlap C.J."/>
            <person name="De Witt R.N."/>
            <person name="Botha A."/>
            <person name="Volschenk H."/>
        </authorList>
    </citation>
    <scope>NUCLEOTIDE SEQUENCE [LARGE SCALE GENOMIC DNA]</scope>
    <source>
        <strain evidence="3 4">CAB683</strain>
    </source>
</reference>
<protein>
    <submittedName>
        <fullName evidence="3">SMK killer toxin resistance protein</fullName>
    </submittedName>
</protein>
<dbReference type="PANTHER" id="PTHR28251:SF1">
    <property type="entry name" value="V-TYPE ATPASE ASSEMBLY FACTOR PKR1"/>
    <property type="match status" value="1"/>
</dbReference>
<dbReference type="GO" id="GO:0005789">
    <property type="term" value="C:endoplasmic reticulum membrane"/>
    <property type="evidence" value="ECO:0007669"/>
    <property type="project" value="TreeGrafter"/>
</dbReference>
<name>A0A420XYX1_9PEZI</name>
<dbReference type="Proteomes" id="UP000275385">
    <property type="component" value="Unassembled WGS sequence"/>
</dbReference>
<dbReference type="AlphaFoldDB" id="A0A420XYX1"/>
<evidence type="ECO:0000256" key="2">
    <source>
        <dbReference type="SAM" id="Phobius"/>
    </source>
</evidence>
<dbReference type="STRING" id="177199.A0A420XYX1"/>
<feature type="region of interest" description="Disordered" evidence="1">
    <location>
        <begin position="123"/>
        <end position="161"/>
    </location>
</feature>
<keyword evidence="2" id="KW-0472">Membrane</keyword>
<organism evidence="3 4">
    <name type="scientific">Coniochaeta pulveracea</name>
    <dbReference type="NCBI Taxonomy" id="177199"/>
    <lineage>
        <taxon>Eukaryota</taxon>
        <taxon>Fungi</taxon>
        <taxon>Dikarya</taxon>
        <taxon>Ascomycota</taxon>
        <taxon>Pezizomycotina</taxon>
        <taxon>Sordariomycetes</taxon>
        <taxon>Sordariomycetidae</taxon>
        <taxon>Coniochaetales</taxon>
        <taxon>Coniochaetaceae</taxon>
        <taxon>Coniochaeta</taxon>
    </lineage>
</organism>
<feature type="compositionally biased region" description="Basic and acidic residues" evidence="1">
    <location>
        <begin position="150"/>
        <end position="161"/>
    </location>
</feature>
<sequence>MATFVQELWDSIFTPGPTPTLLIATNVTFAALQLVLFTLLVATWSIHFVAQEEEKARRAKDTPIGKTVLATSDSETEVEASSSGKGRRQGSEPVKETDIAIEPVTGSKEVEILEQTGELKQRAAVSEALSASSQASSGSKSGVSTEDEWEKVSENENEKDK</sequence>
<feature type="region of interest" description="Disordered" evidence="1">
    <location>
        <begin position="55"/>
        <end position="107"/>
    </location>
</feature>
<dbReference type="InterPro" id="IPR013945">
    <property type="entry name" value="Pkr1"/>
</dbReference>
<feature type="compositionally biased region" description="Basic and acidic residues" evidence="1">
    <location>
        <begin position="89"/>
        <end position="98"/>
    </location>
</feature>
<feature type="transmembrane region" description="Helical" evidence="2">
    <location>
        <begin position="20"/>
        <end position="50"/>
    </location>
</feature>
<accession>A0A420XYX1</accession>
<proteinExistence type="predicted"/>
<feature type="compositionally biased region" description="Low complexity" evidence="1">
    <location>
        <begin position="123"/>
        <end position="144"/>
    </location>
</feature>
<evidence type="ECO:0000313" key="4">
    <source>
        <dbReference type="Proteomes" id="UP000275385"/>
    </source>
</evidence>
<keyword evidence="4" id="KW-1185">Reference proteome</keyword>
<evidence type="ECO:0000313" key="3">
    <source>
        <dbReference type="EMBL" id="RKU40852.1"/>
    </source>
</evidence>
<keyword evidence="2" id="KW-1133">Transmembrane helix</keyword>
<keyword evidence="2" id="KW-0812">Transmembrane</keyword>
<comment type="caution">
    <text evidence="3">The sequence shown here is derived from an EMBL/GenBank/DDBJ whole genome shotgun (WGS) entry which is preliminary data.</text>
</comment>
<feature type="compositionally biased region" description="Polar residues" evidence="1">
    <location>
        <begin position="69"/>
        <end position="84"/>
    </location>
</feature>
<evidence type="ECO:0000256" key="1">
    <source>
        <dbReference type="SAM" id="MobiDB-lite"/>
    </source>
</evidence>
<dbReference type="PANTHER" id="PTHR28251">
    <property type="entry name" value="V-TYPE ATPASE ASSEMBLY FACTOR PKR1"/>
    <property type="match status" value="1"/>
</dbReference>
<dbReference type="EMBL" id="QVQW01000089">
    <property type="protein sequence ID" value="RKU40852.1"/>
    <property type="molecule type" value="Genomic_DNA"/>
</dbReference>
<dbReference type="Pfam" id="PF08636">
    <property type="entry name" value="Pkr1"/>
    <property type="match status" value="1"/>
</dbReference>
<dbReference type="GO" id="GO:0070072">
    <property type="term" value="P:vacuolar proton-transporting V-type ATPase complex assembly"/>
    <property type="evidence" value="ECO:0007669"/>
    <property type="project" value="InterPro"/>
</dbReference>
<gene>
    <name evidence="3" type="primary">PKR1</name>
    <name evidence="3" type="ORF">DL546_003023</name>
</gene>
<dbReference type="OrthoDB" id="9626941at2759"/>